<dbReference type="Gene3D" id="2.40.100.10">
    <property type="entry name" value="Cyclophilin-like"/>
    <property type="match status" value="1"/>
</dbReference>
<dbReference type="SUPFAM" id="SSF57850">
    <property type="entry name" value="RING/U-box"/>
    <property type="match status" value="1"/>
</dbReference>
<dbReference type="SMART" id="SM00504">
    <property type="entry name" value="Ubox"/>
    <property type="match status" value="1"/>
</dbReference>
<dbReference type="InterPro" id="IPR026951">
    <property type="entry name" value="PPIL2_U-box_dom"/>
</dbReference>
<protein>
    <recommendedName>
        <fullName evidence="16">RING-type E3 ubiquitin transferase</fullName>
    </recommendedName>
</protein>
<comment type="catalytic activity">
    <reaction evidence="2">
        <text>[protein]-peptidylproline (omega=180) = [protein]-peptidylproline (omega=0)</text>
        <dbReference type="Rhea" id="RHEA:16237"/>
        <dbReference type="Rhea" id="RHEA-COMP:10747"/>
        <dbReference type="Rhea" id="RHEA-COMP:10748"/>
        <dbReference type="ChEBI" id="CHEBI:83833"/>
        <dbReference type="ChEBI" id="CHEBI:83834"/>
        <dbReference type="EC" id="5.2.1.8"/>
    </reaction>
</comment>
<evidence type="ECO:0008006" key="16">
    <source>
        <dbReference type="Google" id="ProtNLM"/>
    </source>
</evidence>
<dbReference type="PRINTS" id="PR00153">
    <property type="entry name" value="CSAPPISMRASE"/>
</dbReference>
<proteinExistence type="inferred from homology"/>
<evidence type="ECO:0000256" key="1">
    <source>
        <dbReference type="ARBA" id="ARBA00000900"/>
    </source>
</evidence>
<dbReference type="InterPro" id="IPR002130">
    <property type="entry name" value="Cyclophilin-type_PPIase_dom"/>
</dbReference>
<evidence type="ECO:0000256" key="7">
    <source>
        <dbReference type="ARBA" id="ARBA00022786"/>
    </source>
</evidence>
<dbReference type="Pfam" id="PF04641">
    <property type="entry name" value="Rtf2"/>
    <property type="match status" value="1"/>
</dbReference>
<dbReference type="GO" id="GO:0003755">
    <property type="term" value="F:peptidyl-prolyl cis-trans isomerase activity"/>
    <property type="evidence" value="ECO:0007669"/>
    <property type="project" value="UniProtKB-KW"/>
</dbReference>
<dbReference type="SUPFAM" id="SSF50891">
    <property type="entry name" value="Cyclophilin-like"/>
    <property type="match status" value="1"/>
</dbReference>
<dbReference type="PANTHER" id="PTHR45625">
    <property type="entry name" value="PEPTIDYL-PROLYL CIS-TRANS ISOMERASE-RELATED"/>
    <property type="match status" value="1"/>
</dbReference>
<organism evidence="14 15">
    <name type="scientific">Bursaphelenchus okinawaensis</name>
    <dbReference type="NCBI Taxonomy" id="465554"/>
    <lineage>
        <taxon>Eukaryota</taxon>
        <taxon>Metazoa</taxon>
        <taxon>Ecdysozoa</taxon>
        <taxon>Nematoda</taxon>
        <taxon>Chromadorea</taxon>
        <taxon>Rhabditida</taxon>
        <taxon>Tylenchina</taxon>
        <taxon>Tylenchomorpha</taxon>
        <taxon>Aphelenchoidea</taxon>
        <taxon>Aphelenchoididae</taxon>
        <taxon>Bursaphelenchus</taxon>
    </lineage>
</organism>
<evidence type="ECO:0000256" key="4">
    <source>
        <dbReference type="ARBA" id="ARBA00004123"/>
    </source>
</evidence>
<dbReference type="GO" id="GO:0006457">
    <property type="term" value="P:protein folding"/>
    <property type="evidence" value="ECO:0007669"/>
    <property type="project" value="InterPro"/>
</dbReference>
<dbReference type="CDD" id="cd01923">
    <property type="entry name" value="cyclophilin_RING"/>
    <property type="match status" value="1"/>
</dbReference>
<dbReference type="InterPro" id="IPR044666">
    <property type="entry name" value="Cyclophilin_A-like"/>
</dbReference>
<evidence type="ECO:0000313" key="14">
    <source>
        <dbReference type="EMBL" id="CAD5213188.1"/>
    </source>
</evidence>
<comment type="caution">
    <text evidence="14">The sequence shown here is derived from an EMBL/GenBank/DDBJ whole genome shotgun (WGS) entry which is preliminary data.</text>
</comment>
<evidence type="ECO:0000256" key="9">
    <source>
        <dbReference type="ARBA" id="ARBA00023235"/>
    </source>
</evidence>
<sequence length="522" mass="59159">MGKKQHQKDKLYLTTKEWKDSFGGHKSSIGTQIQKAQFKKLPFTHCALTFLPYKEPVCTTSGVIFDKKPITDYIKKHKINPVDGKKLEAKDLIDLHMSKDNEGNFQCPVTFRTFTESSLIVTIRTTGNVYAMEAVEELNLKRAHLKDLLNDVPFQRKDIITLQDPNDLEKFNIERFYHVQFDTRTLEDIAEEKKQMQSASFYLNKLNSEAKTALQKLNTKYEAKEQEKKKEIEADTVNAAHYSQGRMAAGLTSTVMEPITVNKAAVLDESTVKYARVTKNGYVRVITNHGPLNLELFCKIAPKACENFIKHCADGYYDNSRFHRSIKHFMIQGGDPTGTGKGGESIWDKPFEDEVHHSLHHDARGVLSMANRGTDTNQSQFFITYRPCRHLDGKHTIFGKLVGGLPTLASIERVETDKSDAPLEPIVFIKAEVFVNPFEEAEAQVIKEREEAMGIQRDKKTVPEFKSTGHTSELPKLKAHSAGVGKYIRPDVKTALKRIGDIGLVGSEPKQKTKKSYDFSDW</sequence>
<comment type="similarity">
    <text evidence="5">Belongs to the cyclophilin-type PPIase family. PPIL2 subfamily.</text>
</comment>
<reference evidence="14" key="1">
    <citation type="submission" date="2020-09" db="EMBL/GenBank/DDBJ databases">
        <authorList>
            <person name="Kikuchi T."/>
        </authorList>
    </citation>
    <scope>NUCLEOTIDE SEQUENCE</scope>
    <source>
        <strain evidence="14">SH1</strain>
    </source>
</reference>
<dbReference type="OrthoDB" id="30774at2759"/>
<dbReference type="PANTHER" id="PTHR45625:SF1">
    <property type="entry name" value="RING-TYPE E3 UBIQUITIN-PROTEIN LIGASE PPIL2"/>
    <property type="match status" value="1"/>
</dbReference>
<feature type="coiled-coil region" evidence="11">
    <location>
        <begin position="207"/>
        <end position="234"/>
    </location>
</feature>
<keyword evidence="8" id="KW-0697">Rotamase</keyword>
<name>A0A811KCV2_9BILA</name>
<dbReference type="AlphaFoldDB" id="A0A811KCV2"/>
<dbReference type="InterPro" id="IPR003613">
    <property type="entry name" value="Ubox_domain"/>
</dbReference>
<evidence type="ECO:0000256" key="10">
    <source>
        <dbReference type="ARBA" id="ARBA00023242"/>
    </source>
</evidence>
<dbReference type="GO" id="GO:0000209">
    <property type="term" value="P:protein polyubiquitination"/>
    <property type="evidence" value="ECO:0007669"/>
    <property type="project" value="TreeGrafter"/>
</dbReference>
<dbReference type="Proteomes" id="UP000614601">
    <property type="component" value="Unassembled WGS sequence"/>
</dbReference>
<comment type="function">
    <text evidence="3">May catalyze the cis-trans isomerization of proline imidic peptide bonds in oligopeptides thereby assisting the folding of proteins. May also function as a chaperone, playing a role in intracellular transport of proteins. May also have a protein ubiquitin ligase activity acting as an E3 ubiquitin protein ligase or as a ubiquitin-ubiquitin ligase promoting elongation of ubiquitin chains on proteins.</text>
</comment>
<accession>A0A811KCV2</accession>
<keyword evidence="10" id="KW-0539">Nucleus</keyword>
<dbReference type="PROSITE" id="PS50072">
    <property type="entry name" value="CSA_PPIASE_2"/>
    <property type="match status" value="1"/>
</dbReference>
<evidence type="ECO:0000256" key="5">
    <source>
        <dbReference type="ARBA" id="ARBA00007930"/>
    </source>
</evidence>
<dbReference type="FunFam" id="3.30.40.10:FF:000079">
    <property type="entry name" value="Peptidyl-prolyl cis-trans isomerase 2"/>
    <property type="match status" value="1"/>
</dbReference>
<dbReference type="PROSITE" id="PS51698">
    <property type="entry name" value="U_BOX"/>
    <property type="match status" value="1"/>
</dbReference>
<dbReference type="GO" id="GO:0071013">
    <property type="term" value="C:catalytic step 2 spliceosome"/>
    <property type="evidence" value="ECO:0007669"/>
    <property type="project" value="TreeGrafter"/>
</dbReference>
<evidence type="ECO:0000259" key="13">
    <source>
        <dbReference type="PROSITE" id="PS51698"/>
    </source>
</evidence>
<dbReference type="InterPro" id="IPR013083">
    <property type="entry name" value="Znf_RING/FYVE/PHD"/>
</dbReference>
<evidence type="ECO:0000256" key="3">
    <source>
        <dbReference type="ARBA" id="ARBA00003697"/>
    </source>
</evidence>
<comment type="subcellular location">
    <subcellularLocation>
        <location evidence="4">Nucleus</location>
    </subcellularLocation>
</comment>
<dbReference type="InterPro" id="IPR020892">
    <property type="entry name" value="Cyclophilin-type_PPIase_CS"/>
</dbReference>
<dbReference type="GO" id="GO:0061630">
    <property type="term" value="F:ubiquitin protein ligase activity"/>
    <property type="evidence" value="ECO:0007669"/>
    <property type="project" value="UniProtKB-EC"/>
</dbReference>
<dbReference type="EMBL" id="CAJFCW020000002">
    <property type="protein sequence ID" value="CAG9099534.1"/>
    <property type="molecule type" value="Genomic_DNA"/>
</dbReference>
<evidence type="ECO:0000256" key="6">
    <source>
        <dbReference type="ARBA" id="ARBA00022679"/>
    </source>
</evidence>
<evidence type="ECO:0000259" key="12">
    <source>
        <dbReference type="PROSITE" id="PS50072"/>
    </source>
</evidence>
<keyword evidence="7" id="KW-0833">Ubl conjugation pathway</keyword>
<evidence type="ECO:0000313" key="15">
    <source>
        <dbReference type="Proteomes" id="UP000614601"/>
    </source>
</evidence>
<gene>
    <name evidence="14" type="ORF">BOKJ2_LOCUS4989</name>
</gene>
<dbReference type="FunFam" id="2.40.100.10:FF:000014">
    <property type="entry name" value="Peptidyl-prolyl cis-trans isomerase cyp65"/>
    <property type="match status" value="1"/>
</dbReference>
<feature type="domain" description="PPIase cyclophilin-type" evidence="12">
    <location>
        <begin position="287"/>
        <end position="433"/>
    </location>
</feature>
<dbReference type="Gene3D" id="3.30.40.10">
    <property type="entry name" value="Zinc/RING finger domain, C3HC4 (zinc finger)"/>
    <property type="match status" value="1"/>
</dbReference>
<keyword evidence="9" id="KW-0413">Isomerase</keyword>
<keyword evidence="15" id="KW-1185">Reference proteome</keyword>
<dbReference type="PROSITE" id="PS00170">
    <property type="entry name" value="CSA_PPIASE_1"/>
    <property type="match status" value="1"/>
</dbReference>
<dbReference type="CDD" id="cd16663">
    <property type="entry name" value="RING-Ubox_PPIL2"/>
    <property type="match status" value="1"/>
</dbReference>
<dbReference type="EMBL" id="CAJFDH010000002">
    <property type="protein sequence ID" value="CAD5213188.1"/>
    <property type="molecule type" value="Genomic_DNA"/>
</dbReference>
<dbReference type="Pfam" id="PF00160">
    <property type="entry name" value="Pro_isomerase"/>
    <property type="match status" value="1"/>
</dbReference>
<dbReference type="InterPro" id="IPR029000">
    <property type="entry name" value="Cyclophilin-like_dom_sf"/>
</dbReference>
<comment type="catalytic activity">
    <reaction evidence="1">
        <text>S-ubiquitinyl-[E2 ubiquitin-conjugating enzyme]-L-cysteine + [acceptor protein]-L-lysine = [E2 ubiquitin-conjugating enzyme]-L-cysteine + N(6)-ubiquitinyl-[acceptor protein]-L-lysine.</text>
        <dbReference type="EC" id="2.3.2.27"/>
    </reaction>
</comment>
<evidence type="ECO:0000256" key="8">
    <source>
        <dbReference type="ARBA" id="ARBA00023110"/>
    </source>
</evidence>
<keyword evidence="6" id="KW-0808">Transferase</keyword>
<evidence type="ECO:0000256" key="11">
    <source>
        <dbReference type="SAM" id="Coils"/>
    </source>
</evidence>
<dbReference type="Proteomes" id="UP000783686">
    <property type="component" value="Unassembled WGS sequence"/>
</dbReference>
<feature type="domain" description="U-box" evidence="13">
    <location>
        <begin position="39"/>
        <end position="112"/>
    </location>
</feature>
<evidence type="ECO:0000256" key="2">
    <source>
        <dbReference type="ARBA" id="ARBA00000971"/>
    </source>
</evidence>
<keyword evidence="11" id="KW-0175">Coiled coil</keyword>